<evidence type="ECO:0000259" key="1">
    <source>
        <dbReference type="Pfam" id="PF24698"/>
    </source>
</evidence>
<organism evidence="2 3">
    <name type="scientific">Anoxybacter fermentans</name>
    <dbReference type="NCBI Taxonomy" id="1323375"/>
    <lineage>
        <taxon>Bacteria</taxon>
        <taxon>Bacillati</taxon>
        <taxon>Bacillota</taxon>
        <taxon>Clostridia</taxon>
        <taxon>Halanaerobiales</taxon>
        <taxon>Anoxybacter</taxon>
    </lineage>
</organism>
<sequence length="80" mass="9466">MGKYDPLKDFLKNCNDNSVKLTYKEIEKIIDNVLPDSAYKYREWWANEGHVQANAWLDAGWKVYTVDLGNYVVFMKESER</sequence>
<gene>
    <name evidence="2" type="ORF">BBF96_00130</name>
</gene>
<protein>
    <recommendedName>
        <fullName evidence="1">DUF7662 domain-containing protein</fullName>
    </recommendedName>
</protein>
<dbReference type="AlphaFoldDB" id="A0A3S9T2I9"/>
<dbReference type="EMBL" id="CP016379">
    <property type="protein sequence ID" value="AZR74753.1"/>
    <property type="molecule type" value="Genomic_DNA"/>
</dbReference>
<accession>A0A3S9T2I9</accession>
<dbReference type="InterPro" id="IPR056079">
    <property type="entry name" value="DUF7662"/>
</dbReference>
<reference evidence="2 3" key="1">
    <citation type="submission" date="2016-07" db="EMBL/GenBank/DDBJ databases">
        <title>Genome and transcriptome analysis of iron-reducing fermentative bacteria Anoxybacter fermentans.</title>
        <authorList>
            <person name="Zeng X."/>
            <person name="Shao Z."/>
        </authorList>
    </citation>
    <scope>NUCLEOTIDE SEQUENCE [LARGE SCALE GENOMIC DNA]</scope>
    <source>
        <strain evidence="2 3">DY22613</strain>
    </source>
</reference>
<evidence type="ECO:0000313" key="3">
    <source>
        <dbReference type="Proteomes" id="UP000267250"/>
    </source>
</evidence>
<dbReference type="Proteomes" id="UP000267250">
    <property type="component" value="Chromosome"/>
</dbReference>
<dbReference type="KEGG" id="aft:BBF96_00130"/>
<dbReference type="Pfam" id="PF24698">
    <property type="entry name" value="DUF7662"/>
    <property type="match status" value="1"/>
</dbReference>
<keyword evidence="3" id="KW-1185">Reference proteome</keyword>
<name>A0A3S9T2I9_9FIRM</name>
<evidence type="ECO:0000313" key="2">
    <source>
        <dbReference type="EMBL" id="AZR74753.1"/>
    </source>
</evidence>
<proteinExistence type="predicted"/>
<feature type="domain" description="DUF7662" evidence="1">
    <location>
        <begin position="4"/>
        <end position="77"/>
    </location>
</feature>